<sequence length="170" mass="18497">MPLQEPSRPWQTAPPFLRGSPPWYARTTGWVILSTAAAALLFSVTVRMPVAIEGRFTMDDARAGAIDLPQSAFSGAPPGQIVELHYDALPFARWGAGRGRVIDSRFERGRLRVHFEAASGALGGGATGTARIVLRKRTLLDRALEPLRELGARWSDTATPPLHPSREESS</sequence>
<dbReference type="RefSeq" id="WP_394820805.1">
    <property type="nucleotide sequence ID" value="NZ_CP089984.1"/>
</dbReference>
<feature type="transmembrane region" description="Helical" evidence="1">
    <location>
        <begin position="23"/>
        <end position="46"/>
    </location>
</feature>
<organism evidence="2 3">
    <name type="scientific">Pendulispora albinea</name>
    <dbReference type="NCBI Taxonomy" id="2741071"/>
    <lineage>
        <taxon>Bacteria</taxon>
        <taxon>Pseudomonadati</taxon>
        <taxon>Myxococcota</taxon>
        <taxon>Myxococcia</taxon>
        <taxon>Myxococcales</taxon>
        <taxon>Sorangiineae</taxon>
        <taxon>Pendulisporaceae</taxon>
        <taxon>Pendulispora</taxon>
    </lineage>
</organism>
<evidence type="ECO:0000313" key="2">
    <source>
        <dbReference type="EMBL" id="WXB11190.1"/>
    </source>
</evidence>
<accession>A0ABZ2LPT4</accession>
<dbReference type="EMBL" id="CP089984">
    <property type="protein sequence ID" value="WXB11190.1"/>
    <property type="molecule type" value="Genomic_DNA"/>
</dbReference>
<gene>
    <name evidence="2" type="ORF">LZC94_25355</name>
</gene>
<keyword evidence="1" id="KW-0812">Transmembrane</keyword>
<keyword evidence="3" id="KW-1185">Reference proteome</keyword>
<name>A0ABZ2LPT4_9BACT</name>
<keyword evidence="1" id="KW-0472">Membrane</keyword>
<protein>
    <submittedName>
        <fullName evidence="2">Uncharacterized protein</fullName>
    </submittedName>
</protein>
<proteinExistence type="predicted"/>
<reference evidence="2 3" key="1">
    <citation type="submission" date="2021-12" db="EMBL/GenBank/DDBJ databases">
        <title>Discovery of the Pendulisporaceae a myxobacterial family with distinct sporulation behavior and unique specialized metabolism.</title>
        <authorList>
            <person name="Garcia R."/>
            <person name="Popoff A."/>
            <person name="Bader C.D."/>
            <person name="Loehr J."/>
            <person name="Walesch S."/>
            <person name="Walt C."/>
            <person name="Boldt J."/>
            <person name="Bunk B."/>
            <person name="Haeckl F.J.F.P.J."/>
            <person name="Gunesch A.P."/>
            <person name="Birkelbach J."/>
            <person name="Nuebel U."/>
            <person name="Pietschmann T."/>
            <person name="Bach T."/>
            <person name="Mueller R."/>
        </authorList>
    </citation>
    <scope>NUCLEOTIDE SEQUENCE [LARGE SCALE GENOMIC DNA]</scope>
    <source>
        <strain evidence="2 3">MSr11954</strain>
    </source>
</reference>
<dbReference type="Proteomes" id="UP001370348">
    <property type="component" value="Chromosome"/>
</dbReference>
<keyword evidence="1" id="KW-1133">Transmembrane helix</keyword>
<evidence type="ECO:0000256" key="1">
    <source>
        <dbReference type="SAM" id="Phobius"/>
    </source>
</evidence>
<evidence type="ECO:0000313" key="3">
    <source>
        <dbReference type="Proteomes" id="UP001370348"/>
    </source>
</evidence>